<organism evidence="1 2">
    <name type="scientific">Dallia pectoralis</name>
    <name type="common">Alaska blackfish</name>
    <dbReference type="NCBI Taxonomy" id="75939"/>
    <lineage>
        <taxon>Eukaryota</taxon>
        <taxon>Metazoa</taxon>
        <taxon>Chordata</taxon>
        <taxon>Craniata</taxon>
        <taxon>Vertebrata</taxon>
        <taxon>Euteleostomi</taxon>
        <taxon>Actinopterygii</taxon>
        <taxon>Neopterygii</taxon>
        <taxon>Teleostei</taxon>
        <taxon>Protacanthopterygii</taxon>
        <taxon>Esociformes</taxon>
        <taxon>Umbridae</taxon>
        <taxon>Dallia</taxon>
    </lineage>
</organism>
<keyword evidence="2" id="KW-1185">Reference proteome</keyword>
<dbReference type="Proteomes" id="UP001157502">
    <property type="component" value="Chromosome 27"/>
</dbReference>
<sequence>MTSRQRYQVTTPRQENRGPLLLVLFHYLKNLNHCHCRGPLVVWVSKEATLKQARLALQSETMQVECILFSGSFLFELFCHVHMKITCYDTRPYYYYRYCCFKILILRKPNSVSKATVSYRHGLYETGQQAPVLSGTNVVHLLKSGQFAIKEVIHYKWPPWGHEHYKQLRTPGLRTPGLPP</sequence>
<comment type="caution">
    <text evidence="1">The sequence shown here is derived from an EMBL/GenBank/DDBJ whole genome shotgun (WGS) entry which is preliminary data.</text>
</comment>
<evidence type="ECO:0000313" key="2">
    <source>
        <dbReference type="Proteomes" id="UP001157502"/>
    </source>
</evidence>
<name>A0ACC2FIA8_DALPE</name>
<accession>A0ACC2FIA8</accession>
<reference evidence="1" key="1">
    <citation type="submission" date="2021-05" db="EMBL/GenBank/DDBJ databases">
        <authorList>
            <person name="Pan Q."/>
            <person name="Jouanno E."/>
            <person name="Zahm M."/>
            <person name="Klopp C."/>
            <person name="Cabau C."/>
            <person name="Louis A."/>
            <person name="Berthelot C."/>
            <person name="Parey E."/>
            <person name="Roest Crollius H."/>
            <person name="Montfort J."/>
            <person name="Robinson-Rechavi M."/>
            <person name="Bouchez O."/>
            <person name="Lampietro C."/>
            <person name="Lopez Roques C."/>
            <person name="Donnadieu C."/>
            <person name="Postlethwait J."/>
            <person name="Bobe J."/>
            <person name="Dillon D."/>
            <person name="Chandos A."/>
            <person name="von Hippel F."/>
            <person name="Guiguen Y."/>
        </authorList>
    </citation>
    <scope>NUCLEOTIDE SEQUENCE</scope>
    <source>
        <strain evidence="1">YG-Jan2019</strain>
    </source>
</reference>
<evidence type="ECO:0000313" key="1">
    <source>
        <dbReference type="EMBL" id="KAJ7991104.1"/>
    </source>
</evidence>
<proteinExistence type="predicted"/>
<protein>
    <submittedName>
        <fullName evidence="1">Uncharacterized protein</fullName>
    </submittedName>
</protein>
<gene>
    <name evidence="1" type="ORF">DPEC_G00293800</name>
</gene>
<dbReference type="EMBL" id="CM055754">
    <property type="protein sequence ID" value="KAJ7991104.1"/>
    <property type="molecule type" value="Genomic_DNA"/>
</dbReference>